<dbReference type="Proteomes" id="UP000199306">
    <property type="component" value="Unassembled WGS sequence"/>
</dbReference>
<dbReference type="Pfam" id="PF02826">
    <property type="entry name" value="2-Hacid_dh_C"/>
    <property type="match status" value="1"/>
</dbReference>
<dbReference type="AlphaFoldDB" id="A0A1I5PDP3"/>
<dbReference type="Gene3D" id="3.40.50.720">
    <property type="entry name" value="NAD(P)-binding Rossmann-like Domain"/>
    <property type="match status" value="2"/>
</dbReference>
<dbReference type="GO" id="GO:0016616">
    <property type="term" value="F:oxidoreductase activity, acting on the CH-OH group of donors, NAD or NADP as acceptor"/>
    <property type="evidence" value="ECO:0007669"/>
    <property type="project" value="InterPro"/>
</dbReference>
<gene>
    <name evidence="7" type="ORF">SAMN04515674_102401</name>
</gene>
<dbReference type="EMBL" id="FOXH01000002">
    <property type="protein sequence ID" value="SFP31661.1"/>
    <property type="molecule type" value="Genomic_DNA"/>
</dbReference>
<feature type="domain" description="D-isomer specific 2-hydroxyacid dehydrogenase catalytic" evidence="5">
    <location>
        <begin position="4"/>
        <end position="307"/>
    </location>
</feature>
<dbReference type="SUPFAM" id="SSF51735">
    <property type="entry name" value="NAD(P)-binding Rossmann-fold domains"/>
    <property type="match status" value="1"/>
</dbReference>
<keyword evidence="3" id="KW-0520">NAD</keyword>
<reference evidence="7 8" key="1">
    <citation type="submission" date="2016-10" db="EMBL/GenBank/DDBJ databases">
        <authorList>
            <person name="de Groot N.N."/>
        </authorList>
    </citation>
    <scope>NUCLEOTIDE SEQUENCE [LARGE SCALE GENOMIC DNA]</scope>
    <source>
        <strain evidence="8">E92,LMG 26720,CCM 7988</strain>
    </source>
</reference>
<dbReference type="InterPro" id="IPR006139">
    <property type="entry name" value="D-isomer_2_OHA_DH_cat_dom"/>
</dbReference>
<dbReference type="Pfam" id="PF00389">
    <property type="entry name" value="2-Hacid_dh"/>
    <property type="match status" value="1"/>
</dbReference>
<evidence type="ECO:0000259" key="6">
    <source>
        <dbReference type="Pfam" id="PF02826"/>
    </source>
</evidence>
<dbReference type="InterPro" id="IPR006140">
    <property type="entry name" value="D-isomer_DH_NAD-bd"/>
</dbReference>
<evidence type="ECO:0000256" key="1">
    <source>
        <dbReference type="ARBA" id="ARBA00005854"/>
    </source>
</evidence>
<evidence type="ECO:0000256" key="3">
    <source>
        <dbReference type="ARBA" id="ARBA00023027"/>
    </source>
</evidence>
<protein>
    <submittedName>
        <fullName evidence="7">D-3-phosphoglycerate dehydrogenase</fullName>
    </submittedName>
</protein>
<dbReference type="PANTHER" id="PTHR42789:SF1">
    <property type="entry name" value="D-ISOMER SPECIFIC 2-HYDROXYACID DEHYDROGENASE FAMILY PROTEIN (AFU_ORTHOLOGUE AFUA_6G10090)"/>
    <property type="match status" value="1"/>
</dbReference>
<dbReference type="InterPro" id="IPR050857">
    <property type="entry name" value="D-2-hydroxyacid_DH"/>
</dbReference>
<name>A0A1I5PDP3_9BACT</name>
<accession>A0A1I5PDP3</accession>
<keyword evidence="8" id="KW-1185">Reference proteome</keyword>
<dbReference type="InterPro" id="IPR036291">
    <property type="entry name" value="NAD(P)-bd_dom_sf"/>
</dbReference>
<dbReference type="STRING" id="1079859.SAMN04515674_102401"/>
<evidence type="ECO:0000256" key="2">
    <source>
        <dbReference type="ARBA" id="ARBA00023002"/>
    </source>
</evidence>
<comment type="similarity">
    <text evidence="1 4">Belongs to the D-isomer specific 2-hydroxyacid dehydrogenase family.</text>
</comment>
<dbReference type="GO" id="GO:0051287">
    <property type="term" value="F:NAD binding"/>
    <property type="evidence" value="ECO:0007669"/>
    <property type="project" value="InterPro"/>
</dbReference>
<sequence length="316" mass="35989">MKKIIIADNMHPSILTMLEESGFAHEYQPGITRAELLEKIGDFEGIIIRSKTVLDEEFLQKAGKLEFIARAGAGLDLIDIEAVEKRNIVLINAPEGNRDALGEHCIGMLLCLFNKINWADTEVRNGIWKREANRGVELMGKTVGLIGYGNMGRAFATRLSSFGVKVLAYDKYLDNYSDQFAKEATLAQIYQEADILSLHIPLTDESKEWLDIDFFQRFQKDIFLINSARGEIVKLKDLWEAMQTGKVLGACLDVLENEKLDKLSEEQKSLYAELFRQKNILFTPHVAGWTHESYVKINEVLVKKILNHYNVISQKY</sequence>
<dbReference type="OrthoDB" id="1522997at2"/>
<keyword evidence="2 4" id="KW-0560">Oxidoreductase</keyword>
<evidence type="ECO:0000259" key="5">
    <source>
        <dbReference type="Pfam" id="PF00389"/>
    </source>
</evidence>
<evidence type="ECO:0000256" key="4">
    <source>
        <dbReference type="RuleBase" id="RU003719"/>
    </source>
</evidence>
<evidence type="ECO:0000313" key="8">
    <source>
        <dbReference type="Proteomes" id="UP000199306"/>
    </source>
</evidence>
<dbReference type="SUPFAM" id="SSF52283">
    <property type="entry name" value="Formate/glycerate dehydrogenase catalytic domain-like"/>
    <property type="match status" value="1"/>
</dbReference>
<proteinExistence type="inferred from homology"/>
<dbReference type="RefSeq" id="WP_092013682.1">
    <property type="nucleotide sequence ID" value="NZ_FOXH01000002.1"/>
</dbReference>
<organism evidence="7 8">
    <name type="scientific">Pseudarcicella hirudinis</name>
    <dbReference type="NCBI Taxonomy" id="1079859"/>
    <lineage>
        <taxon>Bacteria</taxon>
        <taxon>Pseudomonadati</taxon>
        <taxon>Bacteroidota</taxon>
        <taxon>Cytophagia</taxon>
        <taxon>Cytophagales</taxon>
        <taxon>Flectobacillaceae</taxon>
        <taxon>Pseudarcicella</taxon>
    </lineage>
</organism>
<feature type="domain" description="D-isomer specific 2-hydroxyacid dehydrogenase NAD-binding" evidence="6">
    <location>
        <begin position="106"/>
        <end position="287"/>
    </location>
</feature>
<evidence type="ECO:0000313" key="7">
    <source>
        <dbReference type="EMBL" id="SFP31661.1"/>
    </source>
</evidence>
<dbReference type="PANTHER" id="PTHR42789">
    <property type="entry name" value="D-ISOMER SPECIFIC 2-HYDROXYACID DEHYDROGENASE FAMILY PROTEIN (AFU_ORTHOLOGUE AFUA_6G10090)"/>
    <property type="match status" value="1"/>
</dbReference>